<dbReference type="PANTHER" id="PTHR22776:SF98">
    <property type="entry name" value="MARVEL DOMAIN-CONTAINING PROTEIN"/>
    <property type="match status" value="1"/>
</dbReference>
<dbReference type="OMA" id="CTERTNH"/>
<feature type="domain" description="MARVEL" evidence="8">
    <location>
        <begin position="122"/>
        <end position="314"/>
    </location>
</feature>
<dbReference type="OrthoDB" id="9946445at2759"/>
<feature type="compositionally biased region" description="Basic and acidic residues" evidence="6">
    <location>
        <begin position="34"/>
        <end position="54"/>
    </location>
</feature>
<dbReference type="InterPro" id="IPR050578">
    <property type="entry name" value="MARVEL-CKLF_proteins"/>
</dbReference>
<protein>
    <recommendedName>
        <fullName evidence="8">MARVEL domain-containing protein</fullName>
    </recommendedName>
</protein>
<gene>
    <name evidence="9" type="ORF">scyTo_0011031</name>
</gene>
<sequence>WRREAGVTRITSCSLSLFNLPGCDLQTRSLLKKDLTSRRRRSREDRREPRESHQSKPNPSRQPDPSSERYDPQGESYSRPPSLRLPPSQPNSRPSSSSPPYYTSASPTSTPPKESFGTKCSYLCSRRGILQFTEIITNLMVLICVAAAQAAMSGYTSMGGLGAGAFSINSAYSPFQGTELQEVRDLDMQFSQMRTPGVYGGVVFSIVTGSLTLLFLVASAKPLHRLPPKLLMAEFVFNILACIGYIVGVGLYLHLIITVNKTEVCRLRNRLYARQGYTFMNCDVQGGDAAVALFGLISACLYCGSAVFSFLTLRTLKKILKDMYSGNAFHHDFEEVECTERTNHQEAKGRQQIATLM</sequence>
<feature type="transmembrane region" description="Helical" evidence="7">
    <location>
        <begin position="289"/>
        <end position="313"/>
    </location>
</feature>
<dbReference type="GO" id="GO:0042552">
    <property type="term" value="P:myelination"/>
    <property type="evidence" value="ECO:0007669"/>
    <property type="project" value="TreeGrafter"/>
</dbReference>
<evidence type="ECO:0000313" key="9">
    <source>
        <dbReference type="EMBL" id="GCB59962.1"/>
    </source>
</evidence>
<feature type="compositionally biased region" description="Polar residues" evidence="6">
    <location>
        <begin position="55"/>
        <end position="65"/>
    </location>
</feature>
<dbReference type="PROSITE" id="PS51225">
    <property type="entry name" value="MARVEL"/>
    <property type="match status" value="1"/>
</dbReference>
<keyword evidence="10" id="KW-1185">Reference proteome</keyword>
<dbReference type="PANTHER" id="PTHR22776">
    <property type="entry name" value="MARVEL-CONTAINING POTENTIAL LIPID RAFT-ASSOCIATED PROTEIN"/>
    <property type="match status" value="1"/>
</dbReference>
<feature type="transmembrane region" description="Helical" evidence="7">
    <location>
        <begin position="230"/>
        <end position="253"/>
    </location>
</feature>
<dbReference type="InterPro" id="IPR008253">
    <property type="entry name" value="Marvel"/>
</dbReference>
<comment type="caution">
    <text evidence="9">The sequence shown here is derived from an EMBL/GenBank/DDBJ whole genome shotgun (WGS) entry which is preliminary data.</text>
</comment>
<feature type="transmembrane region" description="Helical" evidence="7">
    <location>
        <begin position="198"/>
        <end position="218"/>
    </location>
</feature>
<reference evidence="9 10" key="1">
    <citation type="journal article" date="2018" name="Nat. Ecol. Evol.">
        <title>Shark genomes provide insights into elasmobranch evolution and the origin of vertebrates.</title>
        <authorList>
            <person name="Hara Y"/>
            <person name="Yamaguchi K"/>
            <person name="Onimaru K"/>
            <person name="Kadota M"/>
            <person name="Koyanagi M"/>
            <person name="Keeley SD"/>
            <person name="Tatsumi K"/>
            <person name="Tanaka K"/>
            <person name="Motone F"/>
            <person name="Kageyama Y"/>
            <person name="Nozu R"/>
            <person name="Adachi N"/>
            <person name="Nishimura O"/>
            <person name="Nakagawa R"/>
            <person name="Tanegashima C"/>
            <person name="Kiyatake I"/>
            <person name="Matsumoto R"/>
            <person name="Murakumo K"/>
            <person name="Nishida K"/>
            <person name="Terakita A"/>
            <person name="Kuratani S"/>
            <person name="Sato K"/>
            <person name="Hyodo S Kuraku.S."/>
        </authorList>
    </citation>
    <scope>NUCLEOTIDE SEQUENCE [LARGE SCALE GENOMIC DNA]</scope>
</reference>
<feature type="region of interest" description="Disordered" evidence="6">
    <location>
        <begin position="34"/>
        <end position="117"/>
    </location>
</feature>
<keyword evidence="2 5" id="KW-0812">Transmembrane</keyword>
<evidence type="ECO:0000256" key="2">
    <source>
        <dbReference type="ARBA" id="ARBA00022692"/>
    </source>
</evidence>
<evidence type="ECO:0000313" key="10">
    <source>
        <dbReference type="Proteomes" id="UP000288216"/>
    </source>
</evidence>
<keyword evidence="4 5" id="KW-0472">Membrane</keyword>
<evidence type="ECO:0000256" key="3">
    <source>
        <dbReference type="ARBA" id="ARBA00022989"/>
    </source>
</evidence>
<dbReference type="AlphaFoldDB" id="A0A401NG98"/>
<dbReference type="Proteomes" id="UP000288216">
    <property type="component" value="Unassembled WGS sequence"/>
</dbReference>
<proteinExistence type="predicted"/>
<feature type="compositionally biased region" description="Low complexity" evidence="6">
    <location>
        <begin position="90"/>
        <end position="112"/>
    </location>
</feature>
<evidence type="ECO:0000259" key="8">
    <source>
        <dbReference type="PROSITE" id="PS51225"/>
    </source>
</evidence>
<feature type="non-terminal residue" evidence="9">
    <location>
        <position position="1"/>
    </location>
</feature>
<evidence type="ECO:0000256" key="5">
    <source>
        <dbReference type="PROSITE-ProRule" id="PRU00581"/>
    </source>
</evidence>
<dbReference type="GO" id="GO:0019911">
    <property type="term" value="F:structural constituent of myelin sheath"/>
    <property type="evidence" value="ECO:0007669"/>
    <property type="project" value="TreeGrafter"/>
</dbReference>
<keyword evidence="3 7" id="KW-1133">Transmembrane helix</keyword>
<dbReference type="EMBL" id="BFAA01004888">
    <property type="protein sequence ID" value="GCB59962.1"/>
    <property type="molecule type" value="Genomic_DNA"/>
</dbReference>
<feature type="transmembrane region" description="Helical" evidence="7">
    <location>
        <begin position="135"/>
        <end position="152"/>
    </location>
</feature>
<evidence type="ECO:0000256" key="6">
    <source>
        <dbReference type="SAM" id="MobiDB-lite"/>
    </source>
</evidence>
<name>A0A401NG98_SCYTO</name>
<evidence type="ECO:0000256" key="7">
    <source>
        <dbReference type="SAM" id="Phobius"/>
    </source>
</evidence>
<comment type="subcellular location">
    <subcellularLocation>
        <location evidence="1">Membrane</location>
        <topology evidence="1">Multi-pass membrane protein</topology>
    </subcellularLocation>
</comment>
<accession>A0A401NG98</accession>
<evidence type="ECO:0000256" key="4">
    <source>
        <dbReference type="ARBA" id="ARBA00023136"/>
    </source>
</evidence>
<organism evidence="9 10">
    <name type="scientific">Scyliorhinus torazame</name>
    <name type="common">Cloudy catshark</name>
    <name type="synonym">Catulus torazame</name>
    <dbReference type="NCBI Taxonomy" id="75743"/>
    <lineage>
        <taxon>Eukaryota</taxon>
        <taxon>Metazoa</taxon>
        <taxon>Chordata</taxon>
        <taxon>Craniata</taxon>
        <taxon>Vertebrata</taxon>
        <taxon>Chondrichthyes</taxon>
        <taxon>Elasmobranchii</taxon>
        <taxon>Galeomorphii</taxon>
        <taxon>Galeoidea</taxon>
        <taxon>Carcharhiniformes</taxon>
        <taxon>Scyliorhinidae</taxon>
        <taxon>Scyliorhinus</taxon>
    </lineage>
</organism>
<dbReference type="GO" id="GO:0016020">
    <property type="term" value="C:membrane"/>
    <property type="evidence" value="ECO:0007669"/>
    <property type="project" value="UniProtKB-SubCell"/>
</dbReference>
<evidence type="ECO:0000256" key="1">
    <source>
        <dbReference type="ARBA" id="ARBA00004141"/>
    </source>
</evidence>